<dbReference type="Proteomes" id="UP000054047">
    <property type="component" value="Unassembled WGS sequence"/>
</dbReference>
<organism evidence="1 2">
    <name type="scientific">Ancylostoma duodenale</name>
    <dbReference type="NCBI Taxonomy" id="51022"/>
    <lineage>
        <taxon>Eukaryota</taxon>
        <taxon>Metazoa</taxon>
        <taxon>Ecdysozoa</taxon>
        <taxon>Nematoda</taxon>
        <taxon>Chromadorea</taxon>
        <taxon>Rhabditida</taxon>
        <taxon>Rhabditina</taxon>
        <taxon>Rhabditomorpha</taxon>
        <taxon>Strongyloidea</taxon>
        <taxon>Ancylostomatidae</taxon>
        <taxon>Ancylostomatinae</taxon>
        <taxon>Ancylostoma</taxon>
    </lineage>
</organism>
<dbReference type="OrthoDB" id="5870038at2759"/>
<dbReference type="EMBL" id="KN732820">
    <property type="protein sequence ID" value="KIH58690.1"/>
    <property type="molecule type" value="Genomic_DNA"/>
</dbReference>
<reference evidence="1 2" key="1">
    <citation type="submission" date="2013-12" db="EMBL/GenBank/DDBJ databases">
        <title>Draft genome of the parsitic nematode Ancylostoma duodenale.</title>
        <authorList>
            <person name="Mitreva M."/>
        </authorList>
    </citation>
    <scope>NUCLEOTIDE SEQUENCE [LARGE SCALE GENOMIC DNA]</scope>
    <source>
        <strain evidence="1 2">Zhejiang</strain>
    </source>
</reference>
<sequence length="82" mass="9201">MSALFVKIWNKLIVRSAINRHDLIAFIKDRNRDPVIESALQTLSALAAKIPMELSAQVEAETRARTIVIRGLEEADSRMLPS</sequence>
<name>A0A0C2GC88_9BILA</name>
<dbReference type="AlphaFoldDB" id="A0A0C2GC88"/>
<evidence type="ECO:0000313" key="1">
    <source>
        <dbReference type="EMBL" id="KIH58690.1"/>
    </source>
</evidence>
<evidence type="ECO:0000313" key="2">
    <source>
        <dbReference type="Proteomes" id="UP000054047"/>
    </source>
</evidence>
<accession>A0A0C2GC88</accession>
<gene>
    <name evidence="1" type="ORF">ANCDUO_11101</name>
</gene>
<protein>
    <submittedName>
        <fullName evidence="1">Uncharacterized protein</fullName>
    </submittedName>
</protein>
<keyword evidence="2" id="KW-1185">Reference proteome</keyword>
<proteinExistence type="predicted"/>